<feature type="transmembrane region" description="Helical" evidence="6">
    <location>
        <begin position="81"/>
        <end position="101"/>
    </location>
</feature>
<dbReference type="GO" id="GO:0005886">
    <property type="term" value="C:plasma membrane"/>
    <property type="evidence" value="ECO:0007669"/>
    <property type="project" value="UniProtKB-SubCell"/>
</dbReference>
<proteinExistence type="predicted"/>
<reference evidence="7" key="1">
    <citation type="journal article" date="2021" name="PeerJ">
        <title>Extensive microbial diversity within the chicken gut microbiome revealed by metagenomics and culture.</title>
        <authorList>
            <person name="Gilroy R."/>
            <person name="Ravi A."/>
            <person name="Getino M."/>
            <person name="Pursley I."/>
            <person name="Horton D.L."/>
            <person name="Alikhan N.F."/>
            <person name="Baker D."/>
            <person name="Gharbi K."/>
            <person name="Hall N."/>
            <person name="Watson M."/>
            <person name="Adriaenssens E.M."/>
            <person name="Foster-Nyarko E."/>
            <person name="Jarju S."/>
            <person name="Secka A."/>
            <person name="Antonio M."/>
            <person name="Oren A."/>
            <person name="Chaudhuri R.R."/>
            <person name="La Ragione R."/>
            <person name="Hildebrand F."/>
            <person name="Pallen M.J."/>
        </authorList>
    </citation>
    <scope>NUCLEOTIDE SEQUENCE</scope>
    <source>
        <strain evidence="7">5933</strain>
    </source>
</reference>
<dbReference type="AlphaFoldDB" id="A0A9D2Q7N1"/>
<organism evidence="7 8">
    <name type="scientific">Candidatus Ruthenibacterium merdavium</name>
    <dbReference type="NCBI Taxonomy" id="2838752"/>
    <lineage>
        <taxon>Bacteria</taxon>
        <taxon>Bacillati</taxon>
        <taxon>Bacillota</taxon>
        <taxon>Clostridia</taxon>
        <taxon>Eubacteriales</taxon>
        <taxon>Oscillospiraceae</taxon>
        <taxon>Ruthenibacterium</taxon>
    </lineage>
</organism>
<dbReference type="Proteomes" id="UP000823918">
    <property type="component" value="Unassembled WGS sequence"/>
</dbReference>
<evidence type="ECO:0000256" key="5">
    <source>
        <dbReference type="ARBA" id="ARBA00023136"/>
    </source>
</evidence>
<keyword evidence="2" id="KW-1003">Cell membrane</keyword>
<keyword evidence="4 6" id="KW-1133">Transmembrane helix</keyword>
<protein>
    <submittedName>
        <fullName evidence="7">ATP synthase subunit I</fullName>
    </submittedName>
</protein>
<name>A0A9D2Q7N1_9FIRM</name>
<evidence type="ECO:0000256" key="1">
    <source>
        <dbReference type="ARBA" id="ARBA00004651"/>
    </source>
</evidence>
<comment type="subcellular location">
    <subcellularLocation>
        <location evidence="1">Cell membrane</location>
        <topology evidence="1">Multi-pass membrane protein</topology>
    </subcellularLocation>
</comment>
<evidence type="ECO:0000256" key="6">
    <source>
        <dbReference type="SAM" id="Phobius"/>
    </source>
</evidence>
<sequence length="135" mass="14698">MKLQKAVKRETAHIALGVAVFTVLENIIYFLLGIWNTTVLGGSLVGAVLAIVNFFALALTVQAAAATGDEKRSKLKMQFSYSVRMLVVLLALIAVFAVPFLDGVSAIFPLLFPRLTIVAMQVMGVYKPEKQQARD</sequence>
<evidence type="ECO:0000313" key="7">
    <source>
        <dbReference type="EMBL" id="HJC72962.1"/>
    </source>
</evidence>
<feature type="transmembrane region" description="Helical" evidence="6">
    <location>
        <begin position="12"/>
        <end position="32"/>
    </location>
</feature>
<comment type="caution">
    <text evidence="7">The sequence shown here is derived from an EMBL/GenBank/DDBJ whole genome shotgun (WGS) entry which is preliminary data.</text>
</comment>
<reference evidence="7" key="2">
    <citation type="submission" date="2021-04" db="EMBL/GenBank/DDBJ databases">
        <authorList>
            <person name="Gilroy R."/>
        </authorList>
    </citation>
    <scope>NUCLEOTIDE SEQUENCE</scope>
    <source>
        <strain evidence="7">5933</strain>
    </source>
</reference>
<feature type="transmembrane region" description="Helical" evidence="6">
    <location>
        <begin position="107"/>
        <end position="126"/>
    </location>
</feature>
<evidence type="ECO:0000256" key="2">
    <source>
        <dbReference type="ARBA" id="ARBA00022475"/>
    </source>
</evidence>
<dbReference type="EMBL" id="DWWA01000049">
    <property type="protein sequence ID" value="HJC72962.1"/>
    <property type="molecule type" value="Genomic_DNA"/>
</dbReference>
<evidence type="ECO:0000256" key="3">
    <source>
        <dbReference type="ARBA" id="ARBA00022692"/>
    </source>
</evidence>
<evidence type="ECO:0000256" key="4">
    <source>
        <dbReference type="ARBA" id="ARBA00022989"/>
    </source>
</evidence>
<keyword evidence="5 6" id="KW-0472">Membrane</keyword>
<gene>
    <name evidence="7" type="ORF">H9698_09265</name>
</gene>
<accession>A0A9D2Q7N1</accession>
<keyword evidence="3 6" id="KW-0812">Transmembrane</keyword>
<dbReference type="InterPro" id="IPR005598">
    <property type="entry name" value="ATP_synth_I"/>
</dbReference>
<evidence type="ECO:0000313" key="8">
    <source>
        <dbReference type="Proteomes" id="UP000823918"/>
    </source>
</evidence>
<feature type="transmembrane region" description="Helical" evidence="6">
    <location>
        <begin position="38"/>
        <end position="61"/>
    </location>
</feature>
<dbReference type="Pfam" id="PF03899">
    <property type="entry name" value="ATP-synt_I"/>
    <property type="match status" value="1"/>
</dbReference>